<dbReference type="GO" id="GO:0003723">
    <property type="term" value="F:RNA binding"/>
    <property type="evidence" value="ECO:0007669"/>
    <property type="project" value="InterPro"/>
</dbReference>
<dbReference type="SMART" id="SM00651">
    <property type="entry name" value="Sm"/>
    <property type="match status" value="1"/>
</dbReference>
<dbReference type="OrthoDB" id="1697690at2759"/>
<dbReference type="InterPro" id="IPR001163">
    <property type="entry name" value="Sm_dom_euk/arc"/>
</dbReference>
<proteinExistence type="inferred from homology"/>
<protein>
    <recommendedName>
        <fullName evidence="9">Mitochondrial pyruvate carrier</fullName>
    </recommendedName>
</protein>
<dbReference type="Pfam" id="PF03650">
    <property type="entry name" value="MPC"/>
    <property type="match status" value="1"/>
</dbReference>
<feature type="transmembrane region" description="Helical" evidence="9">
    <location>
        <begin position="54"/>
        <end position="72"/>
    </location>
</feature>
<evidence type="ECO:0000256" key="3">
    <source>
        <dbReference type="ARBA" id="ARBA00022448"/>
    </source>
</evidence>
<sequence length="217" mass="24423">MSSWIHNLSQKLMSQEFRSYLCSTHFWGPVANWGLPLAAMADMKKDPAFISGKMTFALTVYSLAFMRFAWVVNPRNHLLFACHFTNEVCQLTQGYRFLSYHYSDDKNKVPELAPVSTAETKKSDRSVTVIGGPFMASAAPAAQLKAHLNHQCQVRIADGRCFKGLFMCTDRDQNVILSMAHEYRGDNQRYVGLIMIPGPHIVAMYSEPLAAPDSMYA</sequence>
<evidence type="ECO:0000256" key="4">
    <source>
        <dbReference type="ARBA" id="ARBA00022692"/>
    </source>
</evidence>
<dbReference type="GO" id="GO:0006850">
    <property type="term" value="P:pyruvate import into mitochondria"/>
    <property type="evidence" value="ECO:0007669"/>
    <property type="project" value="InterPro"/>
</dbReference>
<comment type="function">
    <text evidence="9">Mediates the uptake of pyruvate into mitochondria.</text>
</comment>
<keyword evidence="11" id="KW-0670">Pyruvate</keyword>
<dbReference type="SUPFAM" id="SSF50182">
    <property type="entry name" value="Sm-like ribonucleoproteins"/>
    <property type="match status" value="1"/>
</dbReference>
<dbReference type="InterPro" id="IPR005336">
    <property type="entry name" value="MPC"/>
</dbReference>
<comment type="caution">
    <text evidence="9">Lacks conserved residue(s) required for the propagation of feature annotation.</text>
</comment>
<evidence type="ECO:0000256" key="1">
    <source>
        <dbReference type="ARBA" id="ARBA00004448"/>
    </source>
</evidence>
<evidence type="ECO:0000256" key="6">
    <source>
        <dbReference type="ARBA" id="ARBA00022989"/>
    </source>
</evidence>
<dbReference type="Proteomes" id="UP001151582">
    <property type="component" value="Unassembled WGS sequence"/>
</dbReference>
<dbReference type="InterPro" id="IPR047575">
    <property type="entry name" value="Sm"/>
</dbReference>
<dbReference type="Pfam" id="PF01423">
    <property type="entry name" value="LSM"/>
    <property type="match status" value="1"/>
</dbReference>
<dbReference type="GO" id="GO:0005743">
    <property type="term" value="C:mitochondrial inner membrane"/>
    <property type="evidence" value="ECO:0007669"/>
    <property type="project" value="UniProtKB-SubCell"/>
</dbReference>
<feature type="domain" description="Sm" evidence="10">
    <location>
        <begin position="139"/>
        <end position="210"/>
    </location>
</feature>
<accession>A0A9W8B5Q0</accession>
<reference evidence="11" key="1">
    <citation type="submission" date="2022-07" db="EMBL/GenBank/DDBJ databases">
        <title>Phylogenomic reconstructions and comparative analyses of Kickxellomycotina fungi.</title>
        <authorList>
            <person name="Reynolds N.K."/>
            <person name="Stajich J.E."/>
            <person name="Barry K."/>
            <person name="Grigoriev I.V."/>
            <person name="Crous P."/>
            <person name="Smith M.E."/>
        </authorList>
    </citation>
    <scope>NUCLEOTIDE SEQUENCE</scope>
    <source>
        <strain evidence="11">RSA 567</strain>
    </source>
</reference>
<keyword evidence="7 9" id="KW-0496">Mitochondrion</keyword>
<name>A0A9W8B5Q0_9FUNG</name>
<dbReference type="CDD" id="cd06168">
    <property type="entry name" value="LSMD1"/>
    <property type="match status" value="1"/>
</dbReference>
<keyword evidence="12" id="KW-1185">Reference proteome</keyword>
<evidence type="ECO:0000256" key="9">
    <source>
        <dbReference type="RuleBase" id="RU363100"/>
    </source>
</evidence>
<comment type="similarity">
    <text evidence="2 9">Belongs to the mitochondrial pyruvate carrier (MPC) (TC 2.A.105) family.</text>
</comment>
<dbReference type="EMBL" id="JANBQB010000362">
    <property type="protein sequence ID" value="KAJ1977270.1"/>
    <property type="molecule type" value="Genomic_DNA"/>
</dbReference>
<keyword evidence="4 9" id="KW-0812">Transmembrane</keyword>
<dbReference type="InterPro" id="IPR010920">
    <property type="entry name" value="LSM_dom_sf"/>
</dbReference>
<evidence type="ECO:0000256" key="8">
    <source>
        <dbReference type="ARBA" id="ARBA00023136"/>
    </source>
</evidence>
<dbReference type="PANTHER" id="PTHR14154">
    <property type="entry name" value="UPF0041 BRAIN PROTEIN 44-RELATED"/>
    <property type="match status" value="1"/>
</dbReference>
<organism evidence="11 12">
    <name type="scientific">Dimargaris verticillata</name>
    <dbReference type="NCBI Taxonomy" id="2761393"/>
    <lineage>
        <taxon>Eukaryota</taxon>
        <taxon>Fungi</taxon>
        <taxon>Fungi incertae sedis</taxon>
        <taxon>Zoopagomycota</taxon>
        <taxon>Kickxellomycotina</taxon>
        <taxon>Dimargaritomycetes</taxon>
        <taxon>Dimargaritales</taxon>
        <taxon>Dimargaritaceae</taxon>
        <taxon>Dimargaris</taxon>
    </lineage>
</organism>
<evidence type="ECO:0000256" key="7">
    <source>
        <dbReference type="ARBA" id="ARBA00023128"/>
    </source>
</evidence>
<comment type="subcellular location">
    <subcellularLocation>
        <location evidence="1 9">Mitochondrion inner membrane</location>
        <topology evidence="1 9">Multi-pass membrane protein</topology>
    </subcellularLocation>
</comment>
<dbReference type="InterPro" id="IPR034110">
    <property type="entry name" value="LSMD1_Sm"/>
</dbReference>
<keyword evidence="6 9" id="KW-1133">Transmembrane helix</keyword>
<evidence type="ECO:0000313" key="11">
    <source>
        <dbReference type="EMBL" id="KAJ1977270.1"/>
    </source>
</evidence>
<keyword evidence="5 9" id="KW-0999">Mitochondrion inner membrane</keyword>
<keyword evidence="3 9" id="KW-0813">Transport</keyword>
<dbReference type="GO" id="GO:0031417">
    <property type="term" value="C:NatC complex"/>
    <property type="evidence" value="ECO:0007669"/>
    <property type="project" value="InterPro"/>
</dbReference>
<comment type="caution">
    <text evidence="11">The sequence shown here is derived from an EMBL/GenBank/DDBJ whole genome shotgun (WGS) entry which is preliminary data.</text>
</comment>
<evidence type="ECO:0000259" key="10">
    <source>
        <dbReference type="PROSITE" id="PS52002"/>
    </source>
</evidence>
<gene>
    <name evidence="11" type="primary">MPC1</name>
    <name evidence="11" type="ORF">H4R34_003651</name>
</gene>
<dbReference type="PROSITE" id="PS52002">
    <property type="entry name" value="SM"/>
    <property type="match status" value="1"/>
</dbReference>
<evidence type="ECO:0000313" key="12">
    <source>
        <dbReference type="Proteomes" id="UP001151582"/>
    </source>
</evidence>
<evidence type="ECO:0000256" key="2">
    <source>
        <dbReference type="ARBA" id="ARBA00006416"/>
    </source>
</evidence>
<dbReference type="AlphaFoldDB" id="A0A9W8B5Q0"/>
<dbReference type="Gene3D" id="2.30.30.100">
    <property type="match status" value="1"/>
</dbReference>
<keyword evidence="8 9" id="KW-0472">Membrane</keyword>
<evidence type="ECO:0000256" key="5">
    <source>
        <dbReference type="ARBA" id="ARBA00022792"/>
    </source>
</evidence>